<evidence type="ECO:0000256" key="1">
    <source>
        <dbReference type="ARBA" id="ARBA00004496"/>
    </source>
</evidence>
<evidence type="ECO:0000256" key="6">
    <source>
        <dbReference type="SAM" id="MobiDB-lite"/>
    </source>
</evidence>
<evidence type="ECO:0000256" key="2">
    <source>
        <dbReference type="ARBA" id="ARBA00022441"/>
    </source>
</evidence>
<dbReference type="Proteomes" id="UP000193467">
    <property type="component" value="Unassembled WGS sequence"/>
</dbReference>
<protein>
    <submittedName>
        <fullName evidence="7">Uncharacterized protein</fullName>
    </submittedName>
</protein>
<keyword evidence="3" id="KW-0963">Cytoplasm</keyword>
<dbReference type="PANTHER" id="PTHR23244">
    <property type="entry name" value="KELCH REPEAT DOMAIN"/>
    <property type="match status" value="1"/>
</dbReference>
<keyword evidence="5" id="KW-0175">Coiled coil</keyword>
<dbReference type="Pfam" id="PF24681">
    <property type="entry name" value="Kelch_KLHDC2_KLHL20_DRC7"/>
    <property type="match status" value="1"/>
</dbReference>
<feature type="region of interest" description="Disordered" evidence="6">
    <location>
        <begin position="1110"/>
        <end position="1130"/>
    </location>
</feature>
<feature type="region of interest" description="Disordered" evidence="6">
    <location>
        <begin position="358"/>
        <end position="610"/>
    </location>
</feature>
<feature type="compositionally biased region" description="Basic and acidic residues" evidence="6">
    <location>
        <begin position="773"/>
        <end position="793"/>
    </location>
</feature>
<dbReference type="PANTHER" id="PTHR23244:SF456">
    <property type="entry name" value="MULTIPLE EPIDERMAL GROWTH FACTOR-LIKE DOMAINS PROTEIN 8"/>
    <property type="match status" value="1"/>
</dbReference>
<organism evidence="7 8">
    <name type="scientific">Leucosporidium creatinivorum</name>
    <dbReference type="NCBI Taxonomy" id="106004"/>
    <lineage>
        <taxon>Eukaryota</taxon>
        <taxon>Fungi</taxon>
        <taxon>Dikarya</taxon>
        <taxon>Basidiomycota</taxon>
        <taxon>Pucciniomycotina</taxon>
        <taxon>Microbotryomycetes</taxon>
        <taxon>Leucosporidiales</taxon>
        <taxon>Leucosporidium</taxon>
    </lineage>
</organism>
<comment type="subcellular location">
    <subcellularLocation>
        <location evidence="1">Cytoplasm</location>
    </subcellularLocation>
</comment>
<gene>
    <name evidence="7" type="ORF">BCR35DRAFT_334991</name>
</gene>
<dbReference type="STRING" id="106004.A0A1Y2DP56"/>
<feature type="region of interest" description="Disordered" evidence="6">
    <location>
        <begin position="637"/>
        <end position="678"/>
    </location>
</feature>
<dbReference type="EMBL" id="MCGR01000073">
    <property type="protein sequence ID" value="ORY61071.1"/>
    <property type="molecule type" value="Genomic_DNA"/>
</dbReference>
<dbReference type="GO" id="GO:0061245">
    <property type="term" value="P:establishment or maintenance of bipolar cell polarity"/>
    <property type="evidence" value="ECO:0007669"/>
    <property type="project" value="TreeGrafter"/>
</dbReference>
<evidence type="ECO:0000256" key="5">
    <source>
        <dbReference type="ARBA" id="ARBA00023054"/>
    </source>
</evidence>
<sequence length="1147" mass="122864">MVPTPIVAPSIGAAPPIDPSNPTAPPQPIPGAISPPPFPRYGHSVNPVASVTTGHLYIFGGLVQNAVKNDLYVLNCTAVGTQGQQGMPLGVGLVETRGEVPGQRVGHASVGVGNVLIVWGGDTKSRPEDRQDDGLYLLNLSTKEWTRVKTIGPNPEGRYGHAAAMVGSKFFIFGGQKDDGGFMNDLVWFDLQKLKAGAPKWTFVDYAPGAIAPPKRTGHTTVTHGDCIYVFGGTDGQYHYNDTWCYDTNSGIWVELSCIGYIPVPREGHAATLVDDVMYVFGGRGVDGKDLEDLAAFKITNQRWFMFQNMGPAPSGRSGHAMATFQNKVLVLGGESYTSQRADDPSFVHVLDTSKIKYPADTTRHPQQPVSRKSSIPIMTGSPALNGSLPPSAGVSPALGTTPEEEAARRAASPTGSQRKVSNNANGASSIGLGQPNSFGQVGQQAQQQQQQQQAQNDEELSNRRTMDPASAPRYEDRAMSPTGGALVGGQQPRIASAGSRNVSPGLASPTGSSSGRPAGGSNKGTPPLVQQGFAGQQAASAMLGRAPSPSQHPLPESSEGHDPHTDLSSSTTLAPAIGSVNGASPPQDAFYYGSRGSPTTAQADNSAALKAKEDEIAQLKSREGWMRSALAAAARKGFVAPSSQQSREVKEGEEGEGEQEESFAKLAKASEGEEGPNKEVVEALLTVKKELAKAKTDLAEQAQSVDERIAGATRARTAALQEASYYRAKLAALESGNTSDVSKLERERSTELERKLAEALDAKSALERQVTKLESDVEHHTEMRSATEERHSAATIRADAAESSYSRALTDYAELQRRPLEKIATLTSTSSQHAAENAQLKEQLETANSSVSAHLRALEETQLALTAAGSRNDELHSIWETSQKELTEHQSKAQQLQADLDAKHLESTAAAAKAADLERVLKSTRDAHQATQLLATGGLAQLLAKKEETASRSIGTDGVDEGPSAHHAERLRAIEEESATFKQLHAETRSKSEATITELAEVRAREVSLQGQVIQLRAEIATLRSQHARALDEVAGHKKAHSTREAELRDSAKAREAAEVKAGLLRNVMSDHGLTVSDDELATRFPPMTGSETPEQLHRRVQELEGRLEQRSKAHKELESQHEDLVKQREEHVEELERLRSASPVV</sequence>
<dbReference type="OrthoDB" id="45365at2759"/>
<feature type="non-terminal residue" evidence="7">
    <location>
        <position position="1147"/>
    </location>
</feature>
<feature type="compositionally biased region" description="Polar residues" evidence="6">
    <location>
        <begin position="597"/>
        <end position="606"/>
    </location>
</feature>
<dbReference type="AlphaFoldDB" id="A0A1Y2DP56"/>
<feature type="compositionally biased region" description="Low complexity" evidence="6">
    <location>
        <begin position="531"/>
        <end position="542"/>
    </location>
</feature>
<feature type="region of interest" description="Disordered" evidence="6">
    <location>
        <begin position="10"/>
        <end position="38"/>
    </location>
</feature>
<feature type="compositionally biased region" description="Low complexity" evidence="6">
    <location>
        <begin position="444"/>
        <end position="456"/>
    </location>
</feature>
<accession>A0A1Y2DP56</accession>
<feature type="region of interest" description="Disordered" evidence="6">
    <location>
        <begin position="1034"/>
        <end position="1054"/>
    </location>
</feature>
<evidence type="ECO:0000313" key="8">
    <source>
        <dbReference type="Proteomes" id="UP000193467"/>
    </source>
</evidence>
<evidence type="ECO:0000256" key="4">
    <source>
        <dbReference type="ARBA" id="ARBA00022737"/>
    </source>
</evidence>
<evidence type="ECO:0000256" key="3">
    <source>
        <dbReference type="ARBA" id="ARBA00022490"/>
    </source>
</evidence>
<dbReference type="InterPro" id="IPR006652">
    <property type="entry name" value="Kelch_1"/>
</dbReference>
<dbReference type="SUPFAM" id="SSF117281">
    <property type="entry name" value="Kelch motif"/>
    <property type="match status" value="1"/>
</dbReference>
<feature type="region of interest" description="Disordered" evidence="6">
    <location>
        <begin position="773"/>
        <end position="802"/>
    </location>
</feature>
<dbReference type="FunCoup" id="A0A1Y2DP56">
    <property type="interactions" value="6"/>
</dbReference>
<feature type="compositionally biased region" description="Pro residues" evidence="6">
    <location>
        <begin position="16"/>
        <end position="38"/>
    </location>
</feature>
<dbReference type="InterPro" id="IPR015915">
    <property type="entry name" value="Kelch-typ_b-propeller"/>
</dbReference>
<dbReference type="SMART" id="SM00612">
    <property type="entry name" value="Kelch"/>
    <property type="match status" value="3"/>
</dbReference>
<feature type="compositionally biased region" description="Polar residues" evidence="6">
    <location>
        <begin position="365"/>
        <end position="374"/>
    </location>
</feature>
<dbReference type="InParanoid" id="A0A1Y2DP56"/>
<name>A0A1Y2DP56_9BASI</name>
<keyword evidence="4" id="KW-0677">Repeat</keyword>
<keyword evidence="2" id="KW-0880">Kelch repeat</keyword>
<feature type="compositionally biased region" description="Basic and acidic residues" evidence="6">
    <location>
        <begin position="669"/>
        <end position="678"/>
    </location>
</feature>
<evidence type="ECO:0000313" key="7">
    <source>
        <dbReference type="EMBL" id="ORY61071.1"/>
    </source>
</evidence>
<dbReference type="GO" id="GO:0051285">
    <property type="term" value="C:cell cortex of cell tip"/>
    <property type="evidence" value="ECO:0007669"/>
    <property type="project" value="TreeGrafter"/>
</dbReference>
<dbReference type="Gene3D" id="2.120.10.80">
    <property type="entry name" value="Kelch-type beta propeller"/>
    <property type="match status" value="2"/>
</dbReference>
<reference evidence="7 8" key="1">
    <citation type="submission" date="2016-07" db="EMBL/GenBank/DDBJ databases">
        <title>Pervasive Adenine N6-methylation of Active Genes in Fungi.</title>
        <authorList>
            <consortium name="DOE Joint Genome Institute"/>
            <person name="Mondo S.J."/>
            <person name="Dannebaum R.O."/>
            <person name="Kuo R.C."/>
            <person name="Labutti K."/>
            <person name="Haridas S."/>
            <person name="Kuo A."/>
            <person name="Salamov A."/>
            <person name="Ahrendt S.R."/>
            <person name="Lipzen A."/>
            <person name="Sullivan W."/>
            <person name="Andreopoulos W.B."/>
            <person name="Clum A."/>
            <person name="Lindquist E."/>
            <person name="Daum C."/>
            <person name="Ramamoorthy G.K."/>
            <person name="Gryganskyi A."/>
            <person name="Culley D."/>
            <person name="Magnuson J.K."/>
            <person name="James T.Y."/>
            <person name="O'Malley M.A."/>
            <person name="Stajich J.E."/>
            <person name="Spatafora J.W."/>
            <person name="Visel A."/>
            <person name="Grigoriev I.V."/>
        </authorList>
    </citation>
    <scope>NUCLEOTIDE SEQUENCE [LARGE SCALE GENOMIC DNA]</scope>
    <source>
        <strain evidence="7 8">62-1032</strain>
    </source>
</reference>
<comment type="caution">
    <text evidence="7">The sequence shown here is derived from an EMBL/GenBank/DDBJ whole genome shotgun (WGS) entry which is preliminary data.</text>
</comment>
<proteinExistence type="predicted"/>
<dbReference type="FunFam" id="2.120.10.80:FF:000049">
    <property type="entry name" value="Cell polarity protein (Tea1)"/>
    <property type="match status" value="1"/>
</dbReference>
<keyword evidence="8" id="KW-1185">Reference proteome</keyword>
<feature type="compositionally biased region" description="Polar residues" evidence="6">
    <location>
        <begin position="414"/>
        <end position="429"/>
    </location>
</feature>